<name>D8QMH7_SELML</name>
<accession>D8QMH7</accession>
<keyword evidence="1" id="KW-0472">Membrane</keyword>
<feature type="transmembrane region" description="Helical" evidence="1">
    <location>
        <begin position="509"/>
        <end position="532"/>
    </location>
</feature>
<dbReference type="AlphaFoldDB" id="D8QMH7"/>
<keyword evidence="1" id="KW-0812">Transmembrane</keyword>
<evidence type="ECO:0000256" key="1">
    <source>
        <dbReference type="SAM" id="Phobius"/>
    </source>
</evidence>
<evidence type="ECO:0000313" key="3">
    <source>
        <dbReference type="Proteomes" id="UP000001514"/>
    </source>
</evidence>
<dbReference type="Proteomes" id="UP000001514">
    <property type="component" value="Unassembled WGS sequence"/>
</dbReference>
<dbReference type="KEGG" id="smo:SELMODRAFT_402618"/>
<dbReference type="HOGENOM" id="CLU_493825_0_0_1"/>
<protein>
    <submittedName>
        <fullName evidence="2">Uncharacterized protein</fullName>
    </submittedName>
</protein>
<dbReference type="Gramene" id="EFJ37940">
    <property type="protein sequence ID" value="EFJ37940"/>
    <property type="gene ID" value="SELMODRAFT_402618"/>
</dbReference>
<reference evidence="2 3" key="1">
    <citation type="journal article" date="2011" name="Science">
        <title>The Selaginella genome identifies genetic changes associated with the evolution of vascular plants.</title>
        <authorList>
            <person name="Banks J.A."/>
            <person name="Nishiyama T."/>
            <person name="Hasebe M."/>
            <person name="Bowman J.L."/>
            <person name="Gribskov M."/>
            <person name="dePamphilis C."/>
            <person name="Albert V.A."/>
            <person name="Aono N."/>
            <person name="Aoyama T."/>
            <person name="Ambrose B.A."/>
            <person name="Ashton N.W."/>
            <person name="Axtell M.J."/>
            <person name="Barker E."/>
            <person name="Barker M.S."/>
            <person name="Bennetzen J.L."/>
            <person name="Bonawitz N.D."/>
            <person name="Chapple C."/>
            <person name="Cheng C."/>
            <person name="Correa L.G."/>
            <person name="Dacre M."/>
            <person name="DeBarry J."/>
            <person name="Dreyer I."/>
            <person name="Elias M."/>
            <person name="Engstrom E.M."/>
            <person name="Estelle M."/>
            <person name="Feng L."/>
            <person name="Finet C."/>
            <person name="Floyd S.K."/>
            <person name="Frommer W.B."/>
            <person name="Fujita T."/>
            <person name="Gramzow L."/>
            <person name="Gutensohn M."/>
            <person name="Harholt J."/>
            <person name="Hattori M."/>
            <person name="Heyl A."/>
            <person name="Hirai T."/>
            <person name="Hiwatashi Y."/>
            <person name="Ishikawa M."/>
            <person name="Iwata M."/>
            <person name="Karol K.G."/>
            <person name="Koehler B."/>
            <person name="Kolukisaoglu U."/>
            <person name="Kubo M."/>
            <person name="Kurata T."/>
            <person name="Lalonde S."/>
            <person name="Li K."/>
            <person name="Li Y."/>
            <person name="Litt A."/>
            <person name="Lyons E."/>
            <person name="Manning G."/>
            <person name="Maruyama T."/>
            <person name="Michael T.P."/>
            <person name="Mikami K."/>
            <person name="Miyazaki S."/>
            <person name="Morinaga S."/>
            <person name="Murata T."/>
            <person name="Mueller-Roeber B."/>
            <person name="Nelson D.R."/>
            <person name="Obara M."/>
            <person name="Oguri Y."/>
            <person name="Olmstead R.G."/>
            <person name="Onodera N."/>
            <person name="Petersen B.L."/>
            <person name="Pils B."/>
            <person name="Prigge M."/>
            <person name="Rensing S.A."/>
            <person name="Riano-Pachon D.M."/>
            <person name="Roberts A.W."/>
            <person name="Sato Y."/>
            <person name="Scheller H.V."/>
            <person name="Schulz B."/>
            <person name="Schulz C."/>
            <person name="Shakirov E.V."/>
            <person name="Shibagaki N."/>
            <person name="Shinohara N."/>
            <person name="Shippen D.E."/>
            <person name="Soerensen I."/>
            <person name="Sotooka R."/>
            <person name="Sugimoto N."/>
            <person name="Sugita M."/>
            <person name="Sumikawa N."/>
            <person name="Tanurdzic M."/>
            <person name="Theissen G."/>
            <person name="Ulvskov P."/>
            <person name="Wakazuki S."/>
            <person name="Weng J.K."/>
            <person name="Willats W.W."/>
            <person name="Wipf D."/>
            <person name="Wolf P.G."/>
            <person name="Yang L."/>
            <person name="Zimmer A.D."/>
            <person name="Zhu Q."/>
            <person name="Mitros T."/>
            <person name="Hellsten U."/>
            <person name="Loque D."/>
            <person name="Otillar R."/>
            <person name="Salamov A."/>
            <person name="Schmutz J."/>
            <person name="Shapiro H."/>
            <person name="Lindquist E."/>
            <person name="Lucas S."/>
            <person name="Rokhsar D."/>
            <person name="Grigoriev I.V."/>
        </authorList>
    </citation>
    <scope>NUCLEOTIDE SEQUENCE [LARGE SCALE GENOMIC DNA]</scope>
</reference>
<sequence length="552" mass="63662">MENSKPDWLLAFACHSDFFHDQVVVEARQLHTRLVDLAAAAAICLYLGHLSPEELDQLCHSKDVPDARFHLRLLSDFARELLRHDFADSHEDDEVWEPLERSWEQFCLSKGMIVHPRRFVDRWQTELESYPLEPLCTPPPLCFIVGDKLTGMSSPAPGSFVLFSGRLHGPGTESMSSTFRSCLQVDGERLFLVFAPGWNLRRASEGHKDVQERVARAYSGLMGNRSAIGETYARRTPYFYGDIFFMPFRVKEARLLRRGVFYSHLLRLLVLERPPNSTLPHYHSLLNCATHARLWLDRCDLRVYYDLSLTYGEICTRGDAAAESQALKDGYLVERGPSILELSLRQAAIVVFWHNLGKPFNMRPEDYKIPEEVERGNEMLWKGVKQLGHTCSFDKPLLSRLMFAASVYIGRVPWETAAKRKWLFRHGEPKQIDRKAILNALREKDFVFRMRPDFIANVTLNQELHSGSGDCEERVILSFKSAIIRLLLESDRLDWKYWQLTFGYNCIRWTVITIFLAWSMILQYGFSVFFGLDLALYALEVDAGASHIDCHT</sequence>
<organism evidence="3">
    <name type="scientific">Selaginella moellendorffii</name>
    <name type="common">Spikemoss</name>
    <dbReference type="NCBI Taxonomy" id="88036"/>
    <lineage>
        <taxon>Eukaryota</taxon>
        <taxon>Viridiplantae</taxon>
        <taxon>Streptophyta</taxon>
        <taxon>Embryophyta</taxon>
        <taxon>Tracheophyta</taxon>
        <taxon>Lycopodiopsida</taxon>
        <taxon>Selaginellales</taxon>
        <taxon>Selaginellaceae</taxon>
        <taxon>Selaginella</taxon>
    </lineage>
</organism>
<keyword evidence="3" id="KW-1185">Reference proteome</keyword>
<gene>
    <name evidence="2" type="ORF">SELMODRAFT_402618</name>
</gene>
<keyword evidence="1" id="KW-1133">Transmembrane helix</keyword>
<dbReference type="InParanoid" id="D8QMH7"/>
<evidence type="ECO:0000313" key="2">
    <source>
        <dbReference type="EMBL" id="EFJ37940.1"/>
    </source>
</evidence>
<proteinExistence type="predicted"/>
<dbReference type="EMBL" id="GL377565">
    <property type="protein sequence ID" value="EFJ37940.1"/>
    <property type="molecule type" value="Genomic_DNA"/>
</dbReference>